<name>A0A0F9VJW9_9ZZZZ</name>
<comment type="caution">
    <text evidence="1">The sequence shown here is derived from an EMBL/GenBank/DDBJ whole genome shotgun (WGS) entry which is preliminary data.</text>
</comment>
<dbReference type="AlphaFoldDB" id="A0A0F9VJW9"/>
<evidence type="ECO:0000313" key="1">
    <source>
        <dbReference type="EMBL" id="KKN73801.1"/>
    </source>
</evidence>
<sequence length="56" mass="6582">MNIFTVHVERDEYGWPKIDGLSSSEAGVTPDEGDYILVPLGVSWYRRLWAWLRFRP</sequence>
<proteinExistence type="predicted"/>
<accession>A0A0F9VJW9</accession>
<dbReference type="EMBL" id="LAZR01000337">
    <property type="protein sequence ID" value="KKN73801.1"/>
    <property type="molecule type" value="Genomic_DNA"/>
</dbReference>
<organism evidence="1">
    <name type="scientific">marine sediment metagenome</name>
    <dbReference type="NCBI Taxonomy" id="412755"/>
    <lineage>
        <taxon>unclassified sequences</taxon>
        <taxon>metagenomes</taxon>
        <taxon>ecological metagenomes</taxon>
    </lineage>
</organism>
<protein>
    <submittedName>
        <fullName evidence="1">Uncharacterized protein</fullName>
    </submittedName>
</protein>
<gene>
    <name evidence="1" type="ORF">LCGC14_0397500</name>
</gene>
<reference evidence="1" key="1">
    <citation type="journal article" date="2015" name="Nature">
        <title>Complex archaea that bridge the gap between prokaryotes and eukaryotes.</title>
        <authorList>
            <person name="Spang A."/>
            <person name="Saw J.H."/>
            <person name="Jorgensen S.L."/>
            <person name="Zaremba-Niedzwiedzka K."/>
            <person name="Martijn J."/>
            <person name="Lind A.E."/>
            <person name="van Eijk R."/>
            <person name="Schleper C."/>
            <person name="Guy L."/>
            <person name="Ettema T.J."/>
        </authorList>
    </citation>
    <scope>NUCLEOTIDE SEQUENCE</scope>
</reference>